<accession>A0AAD8ZN42</accession>
<sequence>MGCNMCVVNRPEEQYRIMFQSRLHPRPNPRTRPSLGWLYQVPQMAHLCRHERWEGPGMSGAAMRTPCVCLGSQRFDHSNLFSFTFLLSTLLQLKGRKTSHLSQDKDGHTHNPLLLQVVRKGHRRRAGTIAGAARLVAITDCVDNSTQTDISFQNFLGVAGGPYPGSGSPKPPPSPPLVTLVPPYLLNELEIANLILCSGRLKWITVLRKCLYSCTLENDYLDMANHEVDRQEELEYEEVELYKSTQQDKLGLTVCYRTDEEDDQGIYIGEVNPNSIAAKDGRIRKGDRILQINGVDVQNREEAVAILSREDSINFSLLLARPEIEEDTNIDPEDLDFELPVGMGVDSLSTSHLPSLCLLRQRRSQVGVPEEPLPQQEVRALGLAALNNSQELDSGVGRTDESTRNEESSEHDLLACDEQTSACTTNGTNTPHSLRKFRPGRGSSGGGDTPSPLLHLRELQLSTDSLDVGAVGGGYLHDPVGAMMMPGLTEEECERYRELLEIKCQYERKTKQGGARKGAEEGEGLEEEGEGLQGGEKEADLDEECDASLTPHEMALLEEELRHLEFKCRNILRAQKMQQLRERCLKAWLLDEEASGRGSSDLQASPLHELTDIKELPERERSDRETSSAYNTGGESCRSTPLTSDHLSPVAQTEECASPLQGRPRDRPSWNERGRASLGSAYSPGSYKKFQTSSTVNPKFRSLTREGGSSRAEGAHERAGGRSAESSPYFTRRRHPNRAPPERYHSCMQLGSSVSEPSAERPAEGEGGADRAGPSRPSLDLPLALTPSSPRMEWKVKIRSDGTRYVAKRPVRDRLLKARAMKICEERSGVTTDDDAVSEMKMGRYWSKEERKQQLLRAREQRRRREFMMQCRLDYLRHRAQEPARDGLPEAAQAPGSTPELSQRRSSKKRSRRILDNWITIQELLAHGSRSPDGSRVYNSLLHSRTCECISGSCPKARAKVAFRRQRSPRDDAMAMVLVDKDLSPASDWATVQLSIVNTQPRPYNRPTKVQLGEELRVQAAFAHHTEALRLGRGPRCLPYKKFYRQPGQLRPKDPLIGTGGAE</sequence>
<name>A0AAD8ZN42_9TELE</name>
<protein>
    <recommendedName>
        <fullName evidence="3">PDZ domain-containing protein</fullName>
    </recommendedName>
</protein>
<keyword evidence="5" id="KW-1185">Reference proteome</keyword>
<dbReference type="EMBL" id="JAROKS010000009">
    <property type="protein sequence ID" value="KAK1801281.1"/>
    <property type="molecule type" value="Genomic_DNA"/>
</dbReference>
<feature type="domain" description="PDZ" evidence="3">
    <location>
        <begin position="238"/>
        <end position="307"/>
    </location>
</feature>
<dbReference type="PROSITE" id="PS50106">
    <property type="entry name" value="PDZ"/>
    <property type="match status" value="1"/>
</dbReference>
<feature type="compositionally biased region" description="Polar residues" evidence="2">
    <location>
        <begin position="627"/>
        <end position="646"/>
    </location>
</feature>
<feature type="compositionally biased region" description="Polar residues" evidence="2">
    <location>
        <begin position="418"/>
        <end position="432"/>
    </location>
</feature>
<evidence type="ECO:0000256" key="2">
    <source>
        <dbReference type="SAM" id="MobiDB-lite"/>
    </source>
</evidence>
<evidence type="ECO:0000313" key="4">
    <source>
        <dbReference type="EMBL" id="KAK1801281.1"/>
    </source>
</evidence>
<dbReference type="AlphaFoldDB" id="A0AAD8ZN42"/>
<comment type="caution">
    <text evidence="4">The sequence shown here is derived from an EMBL/GenBank/DDBJ whole genome shotgun (WGS) entry which is preliminary data.</text>
</comment>
<feature type="region of interest" description="Disordered" evidence="2">
    <location>
        <begin position="389"/>
        <end position="453"/>
    </location>
</feature>
<evidence type="ECO:0000313" key="5">
    <source>
        <dbReference type="Proteomes" id="UP001239994"/>
    </source>
</evidence>
<dbReference type="Pfam" id="PF00595">
    <property type="entry name" value="PDZ"/>
    <property type="match status" value="1"/>
</dbReference>
<proteinExistence type="predicted"/>
<dbReference type="Proteomes" id="UP001239994">
    <property type="component" value="Unassembled WGS sequence"/>
</dbReference>
<organism evidence="4 5">
    <name type="scientific">Electrophorus voltai</name>
    <dbReference type="NCBI Taxonomy" id="2609070"/>
    <lineage>
        <taxon>Eukaryota</taxon>
        <taxon>Metazoa</taxon>
        <taxon>Chordata</taxon>
        <taxon>Craniata</taxon>
        <taxon>Vertebrata</taxon>
        <taxon>Euteleostomi</taxon>
        <taxon>Actinopterygii</taxon>
        <taxon>Neopterygii</taxon>
        <taxon>Teleostei</taxon>
        <taxon>Ostariophysi</taxon>
        <taxon>Gymnotiformes</taxon>
        <taxon>Gymnotoidei</taxon>
        <taxon>Gymnotidae</taxon>
        <taxon>Electrophorus</taxon>
    </lineage>
</organism>
<feature type="compositionally biased region" description="Basic and acidic residues" evidence="2">
    <location>
        <begin position="609"/>
        <end position="626"/>
    </location>
</feature>
<feature type="compositionally biased region" description="Basic and acidic residues" evidence="2">
    <location>
        <begin position="663"/>
        <end position="675"/>
    </location>
</feature>
<dbReference type="PANTHER" id="PTHR15545:SF4">
    <property type="entry name" value="PDZ DOMAIN-CONTAINING PROTEIN 4"/>
    <property type="match status" value="1"/>
</dbReference>
<dbReference type="InterPro" id="IPR051971">
    <property type="entry name" value="E3_ubiquitin-PDZ_ligase"/>
</dbReference>
<evidence type="ECO:0000256" key="1">
    <source>
        <dbReference type="ARBA" id="ARBA00023054"/>
    </source>
</evidence>
<dbReference type="FunFam" id="2.30.42.10:FF:000028">
    <property type="entry name" value="PDZ domain containing ring finger 4"/>
    <property type="match status" value="1"/>
</dbReference>
<keyword evidence="1" id="KW-0175">Coiled coil</keyword>
<feature type="region of interest" description="Disordered" evidence="2">
    <location>
        <begin position="882"/>
        <end position="909"/>
    </location>
</feature>
<dbReference type="SUPFAM" id="SSF50156">
    <property type="entry name" value="PDZ domain-like"/>
    <property type="match status" value="1"/>
</dbReference>
<dbReference type="PANTHER" id="PTHR15545">
    <property type="entry name" value="PDZ DOMAIN CONTAINING RING FINGER PROTEIN 3, 4"/>
    <property type="match status" value="1"/>
</dbReference>
<dbReference type="Gene3D" id="2.30.42.10">
    <property type="match status" value="1"/>
</dbReference>
<feature type="compositionally biased region" description="Acidic residues" evidence="2">
    <location>
        <begin position="521"/>
        <end position="530"/>
    </location>
</feature>
<dbReference type="InterPro" id="IPR001478">
    <property type="entry name" value="PDZ"/>
</dbReference>
<evidence type="ECO:0000259" key="3">
    <source>
        <dbReference type="PROSITE" id="PS50106"/>
    </source>
</evidence>
<feature type="compositionally biased region" description="Basic and acidic residues" evidence="2">
    <location>
        <begin position="398"/>
        <end position="414"/>
    </location>
</feature>
<dbReference type="InterPro" id="IPR036034">
    <property type="entry name" value="PDZ_sf"/>
</dbReference>
<gene>
    <name evidence="4" type="ORF">P4O66_022965</name>
</gene>
<dbReference type="SMART" id="SM00228">
    <property type="entry name" value="PDZ"/>
    <property type="match status" value="1"/>
</dbReference>
<feature type="region of interest" description="Disordered" evidence="2">
    <location>
        <begin position="595"/>
        <end position="785"/>
    </location>
</feature>
<dbReference type="CDD" id="cd06716">
    <property type="entry name" value="PDZ2-PDZRN4-like"/>
    <property type="match status" value="1"/>
</dbReference>
<reference evidence="4" key="1">
    <citation type="submission" date="2023-03" db="EMBL/GenBank/DDBJ databases">
        <title>Electrophorus voltai genome.</title>
        <authorList>
            <person name="Bian C."/>
        </authorList>
    </citation>
    <scope>NUCLEOTIDE SEQUENCE</scope>
    <source>
        <strain evidence="4">CB-2022</strain>
        <tissue evidence="4">Muscle</tissue>
    </source>
</reference>
<feature type="region of interest" description="Disordered" evidence="2">
    <location>
        <begin position="510"/>
        <end position="544"/>
    </location>
</feature>